<accession>A0A543FXX6</accession>
<feature type="compositionally biased region" description="Basic residues" evidence="1">
    <location>
        <begin position="11"/>
        <end position="20"/>
    </location>
</feature>
<evidence type="ECO:0000256" key="1">
    <source>
        <dbReference type="SAM" id="MobiDB-lite"/>
    </source>
</evidence>
<name>A0A543FXX6_9PSEU</name>
<proteinExistence type="predicted"/>
<dbReference type="EMBL" id="VFPH01000002">
    <property type="protein sequence ID" value="TQM38639.1"/>
    <property type="molecule type" value="Genomic_DNA"/>
</dbReference>
<sequence length="424" mass="44458">MAPEIRDRPRPPRVRPERRRRSDVVVAAALTVILIGVTVVLWVTSDAAGTSSRPAEVPIVAPPAATAVPTAVTEAWRAPSGATVAPVVSGPAVVTADGDLVVGRDALTGEERWSYERDRPLCTVAAGFPRADDGRGRVLALYAEGSQWCSELTALRPDTGERAAASNPDVRPGTQLLASGSSVVATGADYLEVMRSDLVKTLEYGAVPIPVQVKQQPRPQCTRASTALGADRLGLVERCPGEGTDRLTLVATDGEKGAEQPEVHFSVLLPGTGAVIVAVSAERVAVALPGPPRLLLFDHAGQQVAEHPLDVPESELTDPPGGVAATVTRDRRVSWWTGSRTISLDGQDLTPQWTVRDALGPAVPYADALLVPVPGGLRVLDAAGTELRTIPVDRPPGPVRPATLGVMLLEQRGGEVVALRPASP</sequence>
<feature type="region of interest" description="Disordered" evidence="1">
    <location>
        <begin position="1"/>
        <end position="20"/>
    </location>
</feature>
<keyword evidence="2" id="KW-1133">Transmembrane helix</keyword>
<comment type="caution">
    <text evidence="3">The sequence shown here is derived from an EMBL/GenBank/DDBJ whole genome shotgun (WGS) entry which is preliminary data.</text>
</comment>
<organism evidence="3 4">
    <name type="scientific">Pseudonocardia cypriaca</name>
    <dbReference type="NCBI Taxonomy" id="882449"/>
    <lineage>
        <taxon>Bacteria</taxon>
        <taxon>Bacillati</taxon>
        <taxon>Actinomycetota</taxon>
        <taxon>Actinomycetes</taxon>
        <taxon>Pseudonocardiales</taxon>
        <taxon>Pseudonocardiaceae</taxon>
        <taxon>Pseudonocardia</taxon>
    </lineage>
</organism>
<dbReference type="AlphaFoldDB" id="A0A543FXX6"/>
<evidence type="ECO:0000256" key="2">
    <source>
        <dbReference type="SAM" id="Phobius"/>
    </source>
</evidence>
<dbReference type="Proteomes" id="UP000319818">
    <property type="component" value="Unassembled WGS sequence"/>
</dbReference>
<dbReference type="SUPFAM" id="SSF50998">
    <property type="entry name" value="Quinoprotein alcohol dehydrogenase-like"/>
    <property type="match status" value="1"/>
</dbReference>
<evidence type="ECO:0000313" key="3">
    <source>
        <dbReference type="EMBL" id="TQM38639.1"/>
    </source>
</evidence>
<reference evidence="3 4" key="1">
    <citation type="submission" date="2019-06" db="EMBL/GenBank/DDBJ databases">
        <title>Sequencing the genomes of 1000 actinobacteria strains.</title>
        <authorList>
            <person name="Klenk H.-P."/>
        </authorList>
    </citation>
    <scope>NUCLEOTIDE SEQUENCE [LARGE SCALE GENOMIC DNA]</scope>
    <source>
        <strain evidence="3 4">DSM 45511</strain>
    </source>
</reference>
<dbReference type="InterPro" id="IPR011047">
    <property type="entry name" value="Quinoprotein_ADH-like_sf"/>
</dbReference>
<gene>
    <name evidence="3" type="ORF">FB388_5883</name>
</gene>
<keyword evidence="2" id="KW-0812">Transmembrane</keyword>
<keyword evidence="2" id="KW-0472">Membrane</keyword>
<feature type="transmembrane region" description="Helical" evidence="2">
    <location>
        <begin position="21"/>
        <end position="43"/>
    </location>
</feature>
<keyword evidence="4" id="KW-1185">Reference proteome</keyword>
<evidence type="ECO:0000313" key="4">
    <source>
        <dbReference type="Proteomes" id="UP000319818"/>
    </source>
</evidence>
<protein>
    <submittedName>
        <fullName evidence="3">Putative pyrroloquinoline-quinone binding quinoprotein</fullName>
    </submittedName>
</protein>
<dbReference type="OrthoDB" id="5182370at2"/>
<dbReference type="InterPro" id="IPR015943">
    <property type="entry name" value="WD40/YVTN_repeat-like_dom_sf"/>
</dbReference>
<dbReference type="RefSeq" id="WP_142105282.1">
    <property type="nucleotide sequence ID" value="NZ_VFPH01000002.1"/>
</dbReference>
<feature type="compositionally biased region" description="Basic and acidic residues" evidence="1">
    <location>
        <begin position="1"/>
        <end position="10"/>
    </location>
</feature>
<dbReference type="Gene3D" id="2.130.10.10">
    <property type="entry name" value="YVTN repeat-like/Quinoprotein amine dehydrogenase"/>
    <property type="match status" value="1"/>
</dbReference>